<dbReference type="FunFam" id="3.10.20.740:FF:000001">
    <property type="entry name" value="NADH-quinone oxidoreductase subunit G"/>
    <property type="match status" value="1"/>
</dbReference>
<dbReference type="GO" id="GO:0046872">
    <property type="term" value="F:metal ion binding"/>
    <property type="evidence" value="ECO:0007669"/>
    <property type="project" value="UniProtKB-KW"/>
</dbReference>
<keyword evidence="11" id="KW-0560">Oxidoreductase</keyword>
<proteinExistence type="inferred from homology"/>
<keyword evidence="5" id="KW-1278">Translocase</keyword>
<evidence type="ECO:0000256" key="5">
    <source>
        <dbReference type="ARBA" id="ARBA00022967"/>
    </source>
</evidence>
<dbReference type="Pfam" id="PF13510">
    <property type="entry name" value="Fer2_4"/>
    <property type="match status" value="1"/>
</dbReference>
<dbReference type="AlphaFoldDB" id="Q9G4C1"/>
<comment type="cofactor">
    <cofactor evidence="1">
        <name>[4Fe-4S] cluster</name>
        <dbReference type="ChEBI" id="CHEBI:49883"/>
    </cofactor>
</comment>
<dbReference type="InterPro" id="IPR016214">
    <property type="entry name" value="NAD-red_Hydgase_HoxS_gsu"/>
</dbReference>
<gene>
    <name evidence="11" type="primary">nad11</name>
</gene>
<keyword evidence="4" id="KW-0479">Metal-binding</keyword>
<protein>
    <submittedName>
        <fullName evidence="11">NADH dehydrogenase subunit 11</fullName>
        <ecNumber evidence="11">1.6.5.3</ecNumber>
    </submittedName>
</protein>
<dbReference type="SUPFAM" id="SSF54862">
    <property type="entry name" value="4Fe-4S ferredoxins"/>
    <property type="match status" value="1"/>
</dbReference>
<dbReference type="Pfam" id="PF10588">
    <property type="entry name" value="NADH-G_4Fe-4S_3"/>
    <property type="match status" value="1"/>
</dbReference>
<keyword evidence="11" id="KW-0496">Mitochondrion</keyword>
<comment type="cofactor">
    <cofactor evidence="9">
        <name>[2Fe-2S] cluster</name>
        <dbReference type="ChEBI" id="CHEBI:190135"/>
    </cofactor>
</comment>
<dbReference type="SUPFAM" id="SSF54292">
    <property type="entry name" value="2Fe-2S ferredoxin-like"/>
    <property type="match status" value="1"/>
</dbReference>
<dbReference type="InterPro" id="IPR001041">
    <property type="entry name" value="2Fe-2S_ferredoxin-type"/>
</dbReference>
<dbReference type="SMART" id="SM00929">
    <property type="entry name" value="NADH-G_4Fe-4S_3"/>
    <property type="match status" value="1"/>
</dbReference>
<dbReference type="FunFam" id="3.30.70.20:FF:000002">
    <property type="entry name" value="NADH-ubiquinone oxidoreductase 75 kDa subunit"/>
    <property type="match status" value="1"/>
</dbReference>
<dbReference type="Gene3D" id="3.10.20.740">
    <property type="match status" value="1"/>
</dbReference>
<dbReference type="PROSITE" id="PS00642">
    <property type="entry name" value="COMPLEX1_75K_2"/>
    <property type="match status" value="1"/>
</dbReference>
<reference evidence="11" key="1">
    <citation type="submission" date="2000-12" db="EMBL/GenBank/DDBJ databases">
        <title>Phylogenetic relationships of stramenopile algae, based on complete mitochondrial genome sequences.</title>
        <authorList>
            <person name="Burger G."/>
            <person name="Lang B.F."/>
            <person name="Gray W.M.M.W."/>
        </authorList>
    </citation>
    <scope>NUCLEOTIDE SEQUENCE</scope>
</reference>
<dbReference type="PANTHER" id="PTHR43105:SF13">
    <property type="entry name" value="NADH-UBIQUINONE OXIDOREDUCTASE 75 KDA SUBUNIT, MITOCHONDRIAL"/>
    <property type="match status" value="1"/>
</dbReference>
<dbReference type="GO" id="GO:0016020">
    <property type="term" value="C:membrane"/>
    <property type="evidence" value="ECO:0007669"/>
    <property type="project" value="InterPro"/>
</dbReference>
<keyword evidence="6" id="KW-0408">Iron</keyword>
<accession>Q9G4C1</accession>
<dbReference type="EMBL" id="AF288091">
    <property type="protein sequence ID" value="AAG23679.1"/>
    <property type="molecule type" value="Genomic_DNA"/>
</dbReference>
<dbReference type="PROSITE" id="PS00643">
    <property type="entry name" value="COMPLEX1_75K_3"/>
    <property type="match status" value="1"/>
</dbReference>
<sequence>MVNLKINGIKLFVKKEITVLQACEKANFYIPKFCFHEKLLVAGNCRICLVEVKKTPKPVASCAMPLSSNIEIFTNSPLVRKARESVLEFLLINHPLDCPICDQGGECDLQNQTNFYGNYKSRFYFSNKRSVSKKNFGPLIDNVITRCIHCTRCVRFLNEVAGFNHFGLSGRGNISEIGFFSQDKHIFSKVSGNIVDLCPVSKLTFKKYDKIFS</sequence>
<evidence type="ECO:0000256" key="4">
    <source>
        <dbReference type="ARBA" id="ARBA00022723"/>
    </source>
</evidence>
<dbReference type="GO" id="GO:0042773">
    <property type="term" value="P:ATP synthesis coupled electron transport"/>
    <property type="evidence" value="ECO:0007669"/>
    <property type="project" value="InterPro"/>
</dbReference>
<dbReference type="GO" id="GO:0008137">
    <property type="term" value="F:NADH dehydrogenase (ubiquinone) activity"/>
    <property type="evidence" value="ECO:0007669"/>
    <property type="project" value="InterPro"/>
</dbReference>
<dbReference type="InterPro" id="IPR036010">
    <property type="entry name" value="2Fe-2S_ferredoxin-like_sf"/>
</dbReference>
<evidence type="ECO:0000259" key="10">
    <source>
        <dbReference type="PROSITE" id="PS51839"/>
    </source>
</evidence>
<evidence type="ECO:0000256" key="1">
    <source>
        <dbReference type="ARBA" id="ARBA00001966"/>
    </source>
</evidence>
<feature type="domain" description="4Fe-4S His(Cys)3-ligated-type" evidence="10">
    <location>
        <begin position="78"/>
        <end position="117"/>
    </location>
</feature>
<evidence type="ECO:0000256" key="8">
    <source>
        <dbReference type="ARBA" id="ARBA00023027"/>
    </source>
</evidence>
<geneLocation type="mitochondrion" evidence="11"/>
<dbReference type="InterPro" id="IPR019574">
    <property type="entry name" value="NADH_UbQ_OxRdtase_Gsu_4Fe4S-bd"/>
</dbReference>
<dbReference type="GO" id="GO:0016491">
    <property type="term" value="F:oxidoreductase activity"/>
    <property type="evidence" value="ECO:0007669"/>
    <property type="project" value="UniProtKB-KW"/>
</dbReference>
<dbReference type="PIRSF" id="PIRSF000309">
    <property type="entry name" value="NAD_red_hyd_HoxU"/>
    <property type="match status" value="1"/>
</dbReference>
<keyword evidence="3" id="KW-0004">4Fe-4S</keyword>
<evidence type="ECO:0000256" key="9">
    <source>
        <dbReference type="ARBA" id="ARBA00034078"/>
    </source>
</evidence>
<dbReference type="EC" id="1.6.5.3" evidence="11"/>
<name>Q9G4C1_9STRA</name>
<dbReference type="PANTHER" id="PTHR43105">
    <property type="entry name" value="RESPIRATORY NITRATE REDUCTASE"/>
    <property type="match status" value="1"/>
</dbReference>
<dbReference type="Pfam" id="PF22117">
    <property type="entry name" value="Fer4_Nqo3"/>
    <property type="match status" value="1"/>
</dbReference>
<evidence type="ECO:0000256" key="7">
    <source>
        <dbReference type="ARBA" id="ARBA00023014"/>
    </source>
</evidence>
<organism evidence="11">
    <name type="scientific">Thraustochytrium aureum</name>
    <dbReference type="NCBI Taxonomy" id="42467"/>
    <lineage>
        <taxon>Eukaryota</taxon>
        <taxon>Sar</taxon>
        <taxon>Stramenopiles</taxon>
        <taxon>Bigyra</taxon>
        <taxon>Labyrinthulomycetes</taxon>
        <taxon>Thraustochytrida</taxon>
        <taxon>Thraustochytriidae</taxon>
        <taxon>Thraustochytrium</taxon>
    </lineage>
</organism>
<evidence type="ECO:0000256" key="2">
    <source>
        <dbReference type="ARBA" id="ARBA00005404"/>
    </source>
</evidence>
<keyword evidence="8" id="KW-0520">NAD</keyword>
<dbReference type="InterPro" id="IPR054351">
    <property type="entry name" value="NADH_UbQ_OxRdtase_ferredoxin"/>
</dbReference>
<dbReference type="CDD" id="cd00207">
    <property type="entry name" value="fer2"/>
    <property type="match status" value="1"/>
</dbReference>
<dbReference type="PROSITE" id="PS51839">
    <property type="entry name" value="4FE4S_HC3"/>
    <property type="match status" value="1"/>
</dbReference>
<dbReference type="InterPro" id="IPR000283">
    <property type="entry name" value="NADH_UbQ_OxRdtase_75kDa_su_CS"/>
</dbReference>
<evidence type="ECO:0000256" key="6">
    <source>
        <dbReference type="ARBA" id="ARBA00023004"/>
    </source>
</evidence>
<evidence type="ECO:0000256" key="3">
    <source>
        <dbReference type="ARBA" id="ARBA00022485"/>
    </source>
</evidence>
<evidence type="ECO:0000313" key="11">
    <source>
        <dbReference type="EMBL" id="AAG23679.1"/>
    </source>
</evidence>
<dbReference type="InterPro" id="IPR050123">
    <property type="entry name" value="Prok_molybdopt-oxidoreductase"/>
</dbReference>
<dbReference type="GO" id="GO:0051539">
    <property type="term" value="F:4 iron, 4 sulfur cluster binding"/>
    <property type="evidence" value="ECO:0007669"/>
    <property type="project" value="UniProtKB-KW"/>
</dbReference>
<comment type="similarity">
    <text evidence="2">Belongs to the complex I 75 kDa subunit family.</text>
</comment>
<keyword evidence="7" id="KW-0411">Iron-sulfur</keyword>